<dbReference type="EMBL" id="CP022384">
    <property type="protein sequence ID" value="ATA82661.1"/>
    <property type="molecule type" value="Genomic_DNA"/>
</dbReference>
<accession>A0A250FC23</accession>
<protein>
    <submittedName>
        <fullName evidence="1">Uncharacterized protein</fullName>
    </submittedName>
</protein>
<dbReference type="AlphaFoldDB" id="A0A250FC23"/>
<proteinExistence type="predicted"/>
<dbReference type="Proteomes" id="UP000217276">
    <property type="component" value="Chromosome"/>
</dbReference>
<name>A0A250FC23_9FLAO</name>
<evidence type="ECO:0000313" key="2">
    <source>
        <dbReference type="Proteomes" id="UP000217276"/>
    </source>
</evidence>
<gene>
    <name evidence="1" type="ORF">CGC53_10085</name>
</gene>
<keyword evidence="2" id="KW-1185">Reference proteome</keyword>
<evidence type="ECO:0000313" key="1">
    <source>
        <dbReference type="EMBL" id="ATA82661.1"/>
    </source>
</evidence>
<reference evidence="2" key="1">
    <citation type="submission" date="2017-06" db="EMBL/GenBank/DDBJ databases">
        <title>Capnocytophaga spp. assemblies.</title>
        <authorList>
            <person name="Gulvik C.A."/>
        </authorList>
    </citation>
    <scope>NUCLEOTIDE SEQUENCE [LARGE SCALE GENOMIC DNA]</scope>
    <source>
        <strain evidence="2">H6253</strain>
    </source>
</reference>
<dbReference type="KEGG" id="clk:CGC53_10085"/>
<dbReference type="RefSeq" id="WP_009642382.1">
    <property type="nucleotide sequence ID" value="NZ_CAUQGS010000028.1"/>
</dbReference>
<organism evidence="1 2">
    <name type="scientific">Capnocytophaga leadbetteri</name>
    <dbReference type="NCBI Taxonomy" id="327575"/>
    <lineage>
        <taxon>Bacteria</taxon>
        <taxon>Pseudomonadati</taxon>
        <taxon>Bacteroidota</taxon>
        <taxon>Flavobacteriia</taxon>
        <taxon>Flavobacteriales</taxon>
        <taxon>Flavobacteriaceae</taxon>
        <taxon>Capnocytophaga</taxon>
    </lineage>
</organism>
<sequence>MNNYFDQLEKIQCTFSILDEVSYETREEAEEGMKKYEELMDKIVQIIIEILADKTSSNSVYKEAVKLLGSKIGCADDVQKYGDIMKSFYDEGRITQGQLSFFIENMNIGRWI</sequence>